<evidence type="ECO:0000313" key="1">
    <source>
        <dbReference type="EMBL" id="KAK3601947.1"/>
    </source>
</evidence>
<reference evidence="1" key="3">
    <citation type="submission" date="2023-05" db="EMBL/GenBank/DDBJ databases">
        <authorList>
            <person name="Smith C.H."/>
        </authorList>
    </citation>
    <scope>NUCLEOTIDE SEQUENCE</scope>
    <source>
        <strain evidence="1">CHS0354</strain>
        <tissue evidence="1">Mantle</tissue>
    </source>
</reference>
<reference evidence="1" key="1">
    <citation type="journal article" date="2021" name="Genome Biol. Evol.">
        <title>A High-Quality Reference Genome for a Parasitic Bivalve with Doubly Uniparental Inheritance (Bivalvia: Unionida).</title>
        <authorList>
            <person name="Smith C.H."/>
        </authorList>
    </citation>
    <scope>NUCLEOTIDE SEQUENCE</scope>
    <source>
        <strain evidence="1">CHS0354</strain>
    </source>
</reference>
<gene>
    <name evidence="1" type="ORF">CHS0354_022505</name>
</gene>
<protein>
    <submittedName>
        <fullName evidence="1">Uncharacterized protein</fullName>
    </submittedName>
</protein>
<evidence type="ECO:0000313" key="2">
    <source>
        <dbReference type="Proteomes" id="UP001195483"/>
    </source>
</evidence>
<keyword evidence="2" id="KW-1185">Reference proteome</keyword>
<comment type="caution">
    <text evidence="1">The sequence shown here is derived from an EMBL/GenBank/DDBJ whole genome shotgun (WGS) entry which is preliminary data.</text>
</comment>
<dbReference type="EMBL" id="JAEAOA010001359">
    <property type="protein sequence ID" value="KAK3601947.1"/>
    <property type="molecule type" value="Genomic_DNA"/>
</dbReference>
<sequence>MAIHQRRCLIQNAEDFYAWSKQTEESESKIKYLYYNQADVDMRNEIIQQKEKPMQISEKHHVIVMVNPQTRVHEWQEHVICRRQDEEDIDTNGTLMPILEIAAVTSDQEEVVEYERIQY</sequence>
<name>A0AAE0T180_9BIVA</name>
<proteinExistence type="predicted"/>
<reference evidence="1" key="2">
    <citation type="journal article" date="2021" name="Genome Biol. Evol.">
        <title>Developing a high-quality reference genome for a parasitic bivalve with doubly uniparental inheritance (Bivalvia: Unionida).</title>
        <authorList>
            <person name="Smith C.H."/>
        </authorList>
    </citation>
    <scope>NUCLEOTIDE SEQUENCE</scope>
    <source>
        <strain evidence="1">CHS0354</strain>
        <tissue evidence="1">Mantle</tissue>
    </source>
</reference>
<accession>A0AAE0T180</accession>
<dbReference type="AlphaFoldDB" id="A0AAE0T180"/>
<organism evidence="1 2">
    <name type="scientific">Potamilus streckersoni</name>
    <dbReference type="NCBI Taxonomy" id="2493646"/>
    <lineage>
        <taxon>Eukaryota</taxon>
        <taxon>Metazoa</taxon>
        <taxon>Spiralia</taxon>
        <taxon>Lophotrochozoa</taxon>
        <taxon>Mollusca</taxon>
        <taxon>Bivalvia</taxon>
        <taxon>Autobranchia</taxon>
        <taxon>Heteroconchia</taxon>
        <taxon>Palaeoheterodonta</taxon>
        <taxon>Unionida</taxon>
        <taxon>Unionoidea</taxon>
        <taxon>Unionidae</taxon>
        <taxon>Ambleminae</taxon>
        <taxon>Lampsilini</taxon>
        <taxon>Potamilus</taxon>
    </lineage>
</organism>
<dbReference type="Proteomes" id="UP001195483">
    <property type="component" value="Unassembled WGS sequence"/>
</dbReference>